<feature type="compositionally biased region" description="Acidic residues" evidence="1">
    <location>
        <begin position="61"/>
        <end position="76"/>
    </location>
</feature>
<keyword evidence="2" id="KW-0472">Membrane</keyword>
<dbReference type="GO" id="GO:0010020">
    <property type="term" value="P:chloroplast fission"/>
    <property type="evidence" value="ECO:0007669"/>
    <property type="project" value="InterPro"/>
</dbReference>
<dbReference type="PANTHER" id="PTHR36317">
    <property type="entry name" value="PROTEIN MULTIPLE CHLOROPLAST DIVISION SITE 1"/>
    <property type="match status" value="1"/>
</dbReference>
<dbReference type="AlphaFoldDB" id="A0AAU9RAB7"/>
<evidence type="ECO:0000313" key="3">
    <source>
        <dbReference type="EMBL" id="CAH2036691.1"/>
    </source>
</evidence>
<reference evidence="3 4" key="1">
    <citation type="submission" date="2022-03" db="EMBL/GenBank/DDBJ databases">
        <authorList>
            <person name="Nunn A."/>
            <person name="Chopra R."/>
            <person name="Nunn A."/>
            <person name="Contreras Garrido A."/>
        </authorList>
    </citation>
    <scope>NUCLEOTIDE SEQUENCE [LARGE SCALE GENOMIC DNA]</scope>
</reference>
<feature type="region of interest" description="Disordered" evidence="1">
    <location>
        <begin position="56"/>
        <end position="87"/>
    </location>
</feature>
<keyword evidence="4" id="KW-1185">Reference proteome</keyword>
<name>A0AAU9RAB7_THLAR</name>
<evidence type="ECO:0000313" key="4">
    <source>
        <dbReference type="Proteomes" id="UP000836841"/>
    </source>
</evidence>
<organism evidence="3 4">
    <name type="scientific">Thlaspi arvense</name>
    <name type="common">Field penny-cress</name>
    <dbReference type="NCBI Taxonomy" id="13288"/>
    <lineage>
        <taxon>Eukaryota</taxon>
        <taxon>Viridiplantae</taxon>
        <taxon>Streptophyta</taxon>
        <taxon>Embryophyta</taxon>
        <taxon>Tracheophyta</taxon>
        <taxon>Spermatophyta</taxon>
        <taxon>Magnoliopsida</taxon>
        <taxon>eudicotyledons</taxon>
        <taxon>Gunneridae</taxon>
        <taxon>Pentapetalae</taxon>
        <taxon>rosids</taxon>
        <taxon>malvids</taxon>
        <taxon>Brassicales</taxon>
        <taxon>Brassicaceae</taxon>
        <taxon>Thlaspideae</taxon>
        <taxon>Thlaspi</taxon>
    </lineage>
</organism>
<dbReference type="GO" id="GO:0009706">
    <property type="term" value="C:chloroplast inner membrane"/>
    <property type="evidence" value="ECO:0007669"/>
    <property type="project" value="TreeGrafter"/>
</dbReference>
<gene>
    <name evidence="3" type="ORF">TAV2_LOCUS3026</name>
</gene>
<evidence type="ECO:0000256" key="2">
    <source>
        <dbReference type="SAM" id="Phobius"/>
    </source>
</evidence>
<keyword evidence="2" id="KW-0812">Transmembrane</keyword>
<evidence type="ECO:0008006" key="5">
    <source>
        <dbReference type="Google" id="ProtNLM"/>
    </source>
</evidence>
<dbReference type="EMBL" id="OU466857">
    <property type="protein sequence ID" value="CAH2036691.1"/>
    <property type="molecule type" value="Genomic_DNA"/>
</dbReference>
<keyword evidence="2" id="KW-1133">Transmembrane helix</keyword>
<dbReference type="InterPro" id="IPR034572">
    <property type="entry name" value="MCD1"/>
</dbReference>
<evidence type="ECO:0000256" key="1">
    <source>
        <dbReference type="SAM" id="MobiDB-lite"/>
    </source>
</evidence>
<accession>A0AAU9RAB7</accession>
<feature type="region of interest" description="Disordered" evidence="1">
    <location>
        <begin position="332"/>
        <end position="360"/>
    </location>
</feature>
<proteinExistence type="predicted"/>
<dbReference type="PANTHER" id="PTHR36317:SF1">
    <property type="entry name" value="PROTEIN MULTIPLE CHLOROPLAST DIVISION SITE 1"/>
    <property type="match status" value="1"/>
</dbReference>
<dbReference type="Proteomes" id="UP000836841">
    <property type="component" value="Chromosome 1"/>
</dbReference>
<protein>
    <recommendedName>
        <fullName evidence="5">Protein MULTIPLE CHLOROPLAST DIVISION SITE 1</fullName>
    </recommendedName>
</protein>
<feature type="transmembrane region" description="Helical" evidence="2">
    <location>
        <begin position="134"/>
        <end position="153"/>
    </location>
</feature>
<sequence>MASIDSLQFHSLCNPQSSLGRSKLLIPSSFVVFKRRPKNLNWFQVETSRRFVCKSIGDSSTPDEEIQNTQNDDDDVATAQGDVSRDSENSISRFRSMITNISCDSEGSVLRFRSMITTLPPVIFVMKKCSGNSIWIGICIAATVLVAAIRAYVIRKSRDDRPAGSVADLVRRGQLRSGDRRGISKTLNYEDPFNNPFVKLGKGSTTVEMCGKVYRLAPVTLTEKEQTIHQKRRSRAYQWKRPTVFLKEGDSVPPDVDPDTVRWIPANHPFATTVSDIDQDLAQNNVYQKQGVPFRIRAEHEAMQKKLEALQNEEKLNNLGIDSQNARDFQRPYKFSAKLDDENIQENHTGNSSSEETNKS</sequence>
<feature type="compositionally biased region" description="Polar residues" evidence="1">
    <location>
        <begin position="346"/>
        <end position="360"/>
    </location>
</feature>